<evidence type="ECO:0000313" key="1">
    <source>
        <dbReference type="EMBL" id="QHT09691.1"/>
    </source>
</evidence>
<sequence length="537" mass="62888">MTKLAIIFCGYIKNWEQSKKSFIDNILNTVYPVIPDIFIHTYDNTYSTTEIYYMTQFTLLSNDIIYPKSVFIEPNDMTECIKDEMSELLHDIDHSIGDETTLYETVKTIKKIYTGYKALEDYEKTNNYNYDIVMFTRFDIEYTSPLCLNDINDNNTLYLYITESPEPCDEVAIGFKNAISTYVSRYETIFNLEPNIMGSCPVNSSNLLLQYCCIKSNINCTHIANAHIIIETIKVQTENIDDTAVIGIDENSHPQQKIIVLEAVKDPIRDLVSEVRSLKLELIEREERHYYLYDQNYKRYREENANLIKNFIDQIQLERTHSQQLIQNLCTTQLTYFTQCLEQINKIHNTQYIELLESVQSVQNTNYAKLVDIILSNQNTNYMEIAEKIRINQVYCSEILEEINIKQVGNFKEIIDITKSIHEKIRLELSEQTHVGQEYCTELLNKINNTQLVNHTNLLEQICTQQKIYNQYCNEISQNKNQNECELFNLLTDNTQQNTCKLCGENSDNLKSHLIDIHRLEVITLILMLNIMKNKNL</sequence>
<name>A0A6C0CZE6_9ZZZZ</name>
<dbReference type="EMBL" id="MN739514">
    <property type="protein sequence ID" value="QHT09691.1"/>
    <property type="molecule type" value="Genomic_DNA"/>
</dbReference>
<protein>
    <submittedName>
        <fullName evidence="1">Uncharacterized protein</fullName>
    </submittedName>
</protein>
<accession>A0A6C0CZE6</accession>
<dbReference type="AlphaFoldDB" id="A0A6C0CZE6"/>
<proteinExistence type="predicted"/>
<organism evidence="1">
    <name type="scientific">viral metagenome</name>
    <dbReference type="NCBI Taxonomy" id="1070528"/>
    <lineage>
        <taxon>unclassified sequences</taxon>
        <taxon>metagenomes</taxon>
        <taxon>organismal metagenomes</taxon>
    </lineage>
</organism>
<reference evidence="1" key="1">
    <citation type="journal article" date="2020" name="Nature">
        <title>Giant virus diversity and host interactions through global metagenomics.</title>
        <authorList>
            <person name="Schulz F."/>
            <person name="Roux S."/>
            <person name="Paez-Espino D."/>
            <person name="Jungbluth S."/>
            <person name="Walsh D.A."/>
            <person name="Denef V.J."/>
            <person name="McMahon K.D."/>
            <person name="Konstantinidis K.T."/>
            <person name="Eloe-Fadrosh E.A."/>
            <person name="Kyrpides N.C."/>
            <person name="Woyke T."/>
        </authorList>
    </citation>
    <scope>NUCLEOTIDE SEQUENCE</scope>
    <source>
        <strain evidence="1">GVMAG-M-3300023174-102</strain>
    </source>
</reference>